<gene>
    <name evidence="1" type="ORF">CLUMA_CG021602</name>
</gene>
<evidence type="ECO:0000313" key="2">
    <source>
        <dbReference type="Proteomes" id="UP000183832"/>
    </source>
</evidence>
<reference evidence="1 2" key="1">
    <citation type="submission" date="2015-04" db="EMBL/GenBank/DDBJ databases">
        <authorList>
            <person name="Syromyatnikov M.Y."/>
            <person name="Popov V.N."/>
        </authorList>
    </citation>
    <scope>NUCLEOTIDE SEQUENCE [LARGE SCALE GENOMIC DNA]</scope>
</reference>
<proteinExistence type="predicted"/>
<evidence type="ECO:0000313" key="1">
    <source>
        <dbReference type="EMBL" id="CRL08529.1"/>
    </source>
</evidence>
<protein>
    <submittedName>
        <fullName evidence="1">CLUMA_CG021602, isoform A</fullName>
    </submittedName>
</protein>
<dbReference type="AlphaFoldDB" id="A0A1J1JBS5"/>
<keyword evidence="2" id="KW-1185">Reference proteome</keyword>
<sequence length="95" mass="11549">MIINFHHGKHERHNKQLEKNKEDISVICYCCLLNDSNGKKRYVDSSDKVICQKQHFHNNFSYYDQHKRREGNMMKQIFVLREQLRLYAKHDLAEL</sequence>
<dbReference type="EMBL" id="CVRI01000075">
    <property type="protein sequence ID" value="CRL08529.1"/>
    <property type="molecule type" value="Genomic_DNA"/>
</dbReference>
<organism evidence="1 2">
    <name type="scientific">Clunio marinus</name>
    <dbReference type="NCBI Taxonomy" id="568069"/>
    <lineage>
        <taxon>Eukaryota</taxon>
        <taxon>Metazoa</taxon>
        <taxon>Ecdysozoa</taxon>
        <taxon>Arthropoda</taxon>
        <taxon>Hexapoda</taxon>
        <taxon>Insecta</taxon>
        <taxon>Pterygota</taxon>
        <taxon>Neoptera</taxon>
        <taxon>Endopterygota</taxon>
        <taxon>Diptera</taxon>
        <taxon>Nematocera</taxon>
        <taxon>Chironomoidea</taxon>
        <taxon>Chironomidae</taxon>
        <taxon>Clunio</taxon>
    </lineage>
</organism>
<accession>A0A1J1JBS5</accession>
<name>A0A1J1JBS5_9DIPT</name>
<dbReference type="Proteomes" id="UP000183832">
    <property type="component" value="Unassembled WGS sequence"/>
</dbReference>